<dbReference type="InterPro" id="IPR007572">
    <property type="entry name" value="Uncharacterised_Ycf20"/>
</dbReference>
<comment type="similarity">
    <text evidence="1">Belongs to the ycf20 family.</text>
</comment>
<dbReference type="GeneID" id="63357042"/>
<evidence type="ECO:0000313" key="3">
    <source>
        <dbReference type="EMBL" id="QOK35334.1"/>
    </source>
</evidence>
<keyword evidence="2" id="KW-1133">Transmembrane helix</keyword>
<dbReference type="RefSeq" id="YP_010020415.1">
    <property type="nucleotide sequence ID" value="NC_053612.1"/>
</dbReference>
<evidence type="ECO:0000256" key="1">
    <source>
        <dbReference type="ARBA" id="ARBA00009846"/>
    </source>
</evidence>
<keyword evidence="3" id="KW-0150">Chloroplast</keyword>
<name>A0A7L9K1C9_9CHLO</name>
<evidence type="ECO:0000256" key="2">
    <source>
        <dbReference type="SAM" id="Phobius"/>
    </source>
</evidence>
<gene>
    <name evidence="3" type="primary">ycf20</name>
</gene>
<dbReference type="Pfam" id="PF04483">
    <property type="entry name" value="DUF565"/>
    <property type="match status" value="1"/>
</dbReference>
<dbReference type="EMBL" id="MT179349">
    <property type="protein sequence ID" value="QOK35334.1"/>
    <property type="molecule type" value="Genomic_DNA"/>
</dbReference>
<organism evidence="3">
    <name type="scientific">Ulva fenestrata</name>
    <dbReference type="NCBI Taxonomy" id="83795"/>
    <lineage>
        <taxon>Eukaryota</taxon>
        <taxon>Viridiplantae</taxon>
        <taxon>Chlorophyta</taxon>
        <taxon>core chlorophytes</taxon>
        <taxon>Ulvophyceae</taxon>
        <taxon>OUU clade</taxon>
        <taxon>Ulvales</taxon>
        <taxon>Ulvaceae</taxon>
        <taxon>Ulva</taxon>
    </lineage>
</organism>
<proteinExistence type="inferred from homology"/>
<feature type="transmembrane region" description="Helical" evidence="2">
    <location>
        <begin position="101"/>
        <end position="124"/>
    </location>
</feature>
<keyword evidence="2" id="KW-0472">Membrane</keyword>
<keyword evidence="3" id="KW-0934">Plastid</keyword>
<accession>A0A7L9K1C9</accession>
<sequence length="131" mass="16156">MFYNTKFLKLLNSFYFNVLNKFKFIEKYFVIYIFLLLFGFICGNLFGTFLIFFRFYTNWDGLIIILTILFIEFINFITYIKSFKYHKFNIFFFNIYKNKNFFLLFKNLKFLNFYKMGLLLGFFIDAFKVGS</sequence>
<feature type="transmembrane region" description="Helical" evidence="2">
    <location>
        <begin position="29"/>
        <end position="56"/>
    </location>
</feature>
<geneLocation type="chloroplast" evidence="3"/>
<feature type="transmembrane region" description="Helical" evidence="2">
    <location>
        <begin position="62"/>
        <end position="80"/>
    </location>
</feature>
<protein>
    <submittedName>
        <fullName evidence="3">Photosystem I assembly protein</fullName>
    </submittedName>
</protein>
<keyword evidence="2" id="KW-0812">Transmembrane</keyword>
<dbReference type="AlphaFoldDB" id="A0A7L9K1C9"/>
<reference evidence="3" key="1">
    <citation type="journal article" date="2021" name="J.">
        <title>Foliose Ulva Species Show Considerable Inter-Specific Genetic Diversity, Low Intra-Specific Genetic Variation, and the Rare Occurrence of Inter-Specific Hybrids in the Wild.</title>
        <authorList>
            <person name="Fort A."/>
            <person name="McHale M."/>
            <person name="Cascella K."/>
            <person name="Potin P."/>
            <person name="Usadel B."/>
            <person name="Guiry M.D."/>
            <person name="Sulpice R."/>
        </authorList>
    </citation>
    <scope>NUCLEOTIDE SEQUENCE</scope>
    <source>
        <strain evidence="3">U64</strain>
    </source>
</reference>